<evidence type="ECO:0000256" key="6">
    <source>
        <dbReference type="ARBA" id="ARBA00022741"/>
    </source>
</evidence>
<evidence type="ECO:0000259" key="11">
    <source>
        <dbReference type="PROSITE" id="PS50893"/>
    </source>
</evidence>
<dbReference type="GO" id="GO:0016887">
    <property type="term" value="F:ATP hydrolysis activity"/>
    <property type="evidence" value="ECO:0007669"/>
    <property type="project" value="InterPro"/>
</dbReference>
<keyword evidence="3" id="KW-0813">Transport</keyword>
<organism evidence="12 13">
    <name type="scientific">Candidatus Devosia phytovorans</name>
    <dbReference type="NCBI Taxonomy" id="3121372"/>
    <lineage>
        <taxon>Bacteria</taxon>
        <taxon>Pseudomonadati</taxon>
        <taxon>Pseudomonadota</taxon>
        <taxon>Alphaproteobacteria</taxon>
        <taxon>Hyphomicrobiales</taxon>
        <taxon>Devosiaceae</taxon>
        <taxon>Devosia</taxon>
    </lineage>
</organism>
<dbReference type="InterPro" id="IPR017871">
    <property type="entry name" value="ABC_transporter-like_CS"/>
</dbReference>
<dbReference type="Gene3D" id="3.40.50.300">
    <property type="entry name" value="P-loop containing nucleotide triphosphate hydrolases"/>
    <property type="match status" value="1"/>
</dbReference>
<dbReference type="GO" id="GO:0006826">
    <property type="term" value="P:iron ion transport"/>
    <property type="evidence" value="ECO:0007669"/>
    <property type="project" value="UniProtKB-KW"/>
</dbReference>
<keyword evidence="8" id="KW-0408">Iron</keyword>
<dbReference type="Pfam" id="PF00005">
    <property type="entry name" value="ABC_tran"/>
    <property type="match status" value="1"/>
</dbReference>
<evidence type="ECO:0000256" key="10">
    <source>
        <dbReference type="ARBA" id="ARBA00023136"/>
    </source>
</evidence>
<evidence type="ECO:0000313" key="13">
    <source>
        <dbReference type="Proteomes" id="UP001217476"/>
    </source>
</evidence>
<dbReference type="CDD" id="cd03214">
    <property type="entry name" value="ABC_Iron-Siderophores_B12_Hemin"/>
    <property type="match status" value="1"/>
</dbReference>
<dbReference type="Proteomes" id="UP001217476">
    <property type="component" value="Chromosome"/>
</dbReference>
<accession>A0AAJ5VTC7</accession>
<evidence type="ECO:0000256" key="7">
    <source>
        <dbReference type="ARBA" id="ARBA00022840"/>
    </source>
</evidence>
<keyword evidence="10" id="KW-0472">Membrane</keyword>
<evidence type="ECO:0000256" key="3">
    <source>
        <dbReference type="ARBA" id="ARBA00022448"/>
    </source>
</evidence>
<gene>
    <name evidence="12" type="ORF">P0Y65_12305</name>
</gene>
<protein>
    <submittedName>
        <fullName evidence="12">ABC transporter ATP-binding protein</fullName>
    </submittedName>
</protein>
<dbReference type="FunFam" id="3.40.50.300:FF:000134">
    <property type="entry name" value="Iron-enterobactin ABC transporter ATP-binding protein"/>
    <property type="match status" value="1"/>
</dbReference>
<evidence type="ECO:0000256" key="2">
    <source>
        <dbReference type="ARBA" id="ARBA00005417"/>
    </source>
</evidence>
<dbReference type="SMART" id="SM00382">
    <property type="entry name" value="AAA"/>
    <property type="match status" value="1"/>
</dbReference>
<evidence type="ECO:0000256" key="1">
    <source>
        <dbReference type="ARBA" id="ARBA00004202"/>
    </source>
</evidence>
<evidence type="ECO:0000256" key="9">
    <source>
        <dbReference type="ARBA" id="ARBA00023065"/>
    </source>
</evidence>
<dbReference type="AlphaFoldDB" id="A0AAJ5VTC7"/>
<dbReference type="InterPro" id="IPR027417">
    <property type="entry name" value="P-loop_NTPase"/>
</dbReference>
<feature type="domain" description="ABC transporter" evidence="11">
    <location>
        <begin position="3"/>
        <end position="239"/>
    </location>
</feature>
<dbReference type="PROSITE" id="PS50893">
    <property type="entry name" value="ABC_TRANSPORTER_2"/>
    <property type="match status" value="1"/>
</dbReference>
<dbReference type="GO" id="GO:0005886">
    <property type="term" value="C:plasma membrane"/>
    <property type="evidence" value="ECO:0007669"/>
    <property type="project" value="UniProtKB-SubCell"/>
</dbReference>
<dbReference type="InterPro" id="IPR051535">
    <property type="entry name" value="Siderophore_ABC-ATPase"/>
</dbReference>
<dbReference type="EMBL" id="CP119312">
    <property type="protein sequence ID" value="WEK02989.1"/>
    <property type="molecule type" value="Genomic_DNA"/>
</dbReference>
<keyword evidence="7 12" id="KW-0067">ATP-binding</keyword>
<dbReference type="InterPro" id="IPR003593">
    <property type="entry name" value="AAA+_ATPase"/>
</dbReference>
<dbReference type="PANTHER" id="PTHR42771">
    <property type="entry name" value="IRON(3+)-HYDROXAMATE IMPORT ATP-BINDING PROTEIN FHUC"/>
    <property type="match status" value="1"/>
</dbReference>
<comment type="subcellular location">
    <subcellularLocation>
        <location evidence="1">Cell membrane</location>
        <topology evidence="1">Peripheral membrane protein</topology>
    </subcellularLocation>
</comment>
<keyword evidence="4" id="KW-1003">Cell membrane</keyword>
<reference evidence="12" key="1">
    <citation type="submission" date="2023-03" db="EMBL/GenBank/DDBJ databases">
        <title>Andean soil-derived lignocellulolytic bacterial consortium as a source of novel taxa and putative plastic-active enzymes.</title>
        <authorList>
            <person name="Diaz-Garcia L."/>
            <person name="Chuvochina M."/>
            <person name="Feuerriegel G."/>
            <person name="Bunk B."/>
            <person name="Sproer C."/>
            <person name="Streit W.R."/>
            <person name="Rodriguez L.M."/>
            <person name="Overmann J."/>
            <person name="Jimenez D.J."/>
        </authorList>
    </citation>
    <scope>NUCLEOTIDE SEQUENCE</scope>
    <source>
        <strain evidence="12">MAG 4196</strain>
    </source>
</reference>
<evidence type="ECO:0000313" key="12">
    <source>
        <dbReference type="EMBL" id="WEK02989.1"/>
    </source>
</evidence>
<proteinExistence type="inferred from homology"/>
<keyword evidence="9" id="KW-0406">Ion transport</keyword>
<dbReference type="PANTHER" id="PTHR42771:SF2">
    <property type="entry name" value="IRON(3+)-HYDROXAMATE IMPORT ATP-BINDING PROTEIN FHUC"/>
    <property type="match status" value="1"/>
</dbReference>
<evidence type="ECO:0000256" key="5">
    <source>
        <dbReference type="ARBA" id="ARBA00022496"/>
    </source>
</evidence>
<comment type="similarity">
    <text evidence="2">Belongs to the ABC transporter superfamily.</text>
</comment>
<name>A0AAJ5VTC7_9HYPH</name>
<evidence type="ECO:0000256" key="4">
    <source>
        <dbReference type="ARBA" id="ARBA00022475"/>
    </source>
</evidence>
<evidence type="ECO:0000256" key="8">
    <source>
        <dbReference type="ARBA" id="ARBA00023004"/>
    </source>
</evidence>
<dbReference type="SUPFAM" id="SSF52540">
    <property type="entry name" value="P-loop containing nucleoside triphosphate hydrolases"/>
    <property type="match status" value="1"/>
</dbReference>
<keyword evidence="6" id="KW-0547">Nucleotide-binding</keyword>
<dbReference type="InterPro" id="IPR003439">
    <property type="entry name" value="ABC_transporter-like_ATP-bd"/>
</dbReference>
<dbReference type="GO" id="GO:0005524">
    <property type="term" value="F:ATP binding"/>
    <property type="evidence" value="ECO:0007669"/>
    <property type="project" value="UniProtKB-KW"/>
</dbReference>
<keyword evidence="5" id="KW-0410">Iron transport</keyword>
<dbReference type="PROSITE" id="PS00211">
    <property type="entry name" value="ABC_TRANSPORTER_1"/>
    <property type="match status" value="1"/>
</dbReference>
<sequence length="265" mass="28659">MSLEARSVTVGYGERVVLDQVSLGIEAGGITAIIGPNGCGKSTLMRTLGGLLPIQAGEVRLDGRLVAQWSRKSLARQLALLPQAPVAPEGMSMRRVIEHGRFAHQGFFASASREDHAVVDWAIDQVGLGEFTDRSFGQLSGGERQRAWIALALAQKPKWLLLDEPTTYLDIGHQFEVLDLLARLNRDEGIGVVMVLHDINQASAYADRIVAMRDGGIEADGAPDAVVSRETVQKLFGIDVNVMAIGPEGRQRPHCIALPAHMAVR</sequence>